<dbReference type="PROSITE" id="PS50979">
    <property type="entry name" value="BC"/>
    <property type="match status" value="1"/>
</dbReference>
<dbReference type="InterPro" id="IPR011764">
    <property type="entry name" value="Biotin_carboxylation_dom"/>
</dbReference>
<keyword evidence="10" id="KW-1185">Reference proteome</keyword>
<dbReference type="GO" id="GO:0005524">
    <property type="term" value="F:ATP binding"/>
    <property type="evidence" value="ECO:0007669"/>
    <property type="project" value="UniProtKB-UniRule"/>
</dbReference>
<evidence type="ECO:0000259" key="7">
    <source>
        <dbReference type="PROSITE" id="PS50975"/>
    </source>
</evidence>
<dbReference type="InterPro" id="IPR005481">
    <property type="entry name" value="BC-like_N"/>
</dbReference>
<keyword evidence="4 6" id="KW-0067">ATP-binding</keyword>
<dbReference type="AlphaFoldDB" id="A0A1G9YQF9"/>
<evidence type="ECO:0000256" key="3">
    <source>
        <dbReference type="ARBA" id="ARBA00022741"/>
    </source>
</evidence>
<dbReference type="EC" id="6.3.4.14" evidence="1"/>
<evidence type="ECO:0000256" key="6">
    <source>
        <dbReference type="PROSITE-ProRule" id="PRU00409"/>
    </source>
</evidence>
<keyword evidence="5" id="KW-0092">Biotin</keyword>
<dbReference type="OrthoDB" id="9807469at2"/>
<evidence type="ECO:0000256" key="1">
    <source>
        <dbReference type="ARBA" id="ARBA00013263"/>
    </source>
</evidence>
<dbReference type="SUPFAM" id="SSF51246">
    <property type="entry name" value="Rudiment single hybrid motif"/>
    <property type="match status" value="1"/>
</dbReference>
<evidence type="ECO:0000256" key="5">
    <source>
        <dbReference type="ARBA" id="ARBA00023267"/>
    </source>
</evidence>
<evidence type="ECO:0000256" key="2">
    <source>
        <dbReference type="ARBA" id="ARBA00022598"/>
    </source>
</evidence>
<dbReference type="InterPro" id="IPR005479">
    <property type="entry name" value="CPAse_ATP-bd"/>
</dbReference>
<dbReference type="EMBL" id="FNHB01000012">
    <property type="protein sequence ID" value="SDN11354.1"/>
    <property type="molecule type" value="Genomic_DNA"/>
</dbReference>
<dbReference type="GO" id="GO:0046872">
    <property type="term" value="F:metal ion binding"/>
    <property type="evidence" value="ECO:0007669"/>
    <property type="project" value="InterPro"/>
</dbReference>
<dbReference type="InterPro" id="IPR005482">
    <property type="entry name" value="Biotin_COase_C"/>
</dbReference>
<reference evidence="9 10" key="1">
    <citation type="submission" date="2016-10" db="EMBL/GenBank/DDBJ databases">
        <authorList>
            <person name="de Groot N.N."/>
        </authorList>
    </citation>
    <scope>NUCLEOTIDE SEQUENCE [LARGE SCALE GENOMIC DNA]</scope>
    <source>
        <strain evidence="9 10">DSM 1736</strain>
    </source>
</reference>
<dbReference type="InterPro" id="IPR016185">
    <property type="entry name" value="PreATP-grasp_dom_sf"/>
</dbReference>
<dbReference type="Pfam" id="PF02786">
    <property type="entry name" value="CPSase_L_D2"/>
    <property type="match status" value="1"/>
</dbReference>
<name>A0A1G9YQF9_9FIRM</name>
<dbReference type="InterPro" id="IPR011761">
    <property type="entry name" value="ATP-grasp"/>
</dbReference>
<dbReference type="PROSITE" id="PS50975">
    <property type="entry name" value="ATP_GRASP"/>
    <property type="match status" value="1"/>
</dbReference>
<dbReference type="Pfam" id="PF00289">
    <property type="entry name" value="Biotin_carb_N"/>
    <property type="match status" value="1"/>
</dbReference>
<accession>A0A1G9YQF9</accession>
<proteinExistence type="predicted"/>
<evidence type="ECO:0000259" key="8">
    <source>
        <dbReference type="PROSITE" id="PS50979"/>
    </source>
</evidence>
<feature type="domain" description="ATP-grasp" evidence="7">
    <location>
        <begin position="120"/>
        <end position="320"/>
    </location>
</feature>
<dbReference type="STRING" id="146817.SAMN04488502_11234"/>
<evidence type="ECO:0000313" key="9">
    <source>
        <dbReference type="EMBL" id="SDN11354.1"/>
    </source>
</evidence>
<dbReference type="SUPFAM" id="SSF56059">
    <property type="entry name" value="Glutathione synthetase ATP-binding domain-like"/>
    <property type="match status" value="1"/>
</dbReference>
<dbReference type="SMART" id="SM00878">
    <property type="entry name" value="Biotin_carb_C"/>
    <property type="match status" value="1"/>
</dbReference>
<dbReference type="RefSeq" id="WP_092074730.1">
    <property type="nucleotide sequence ID" value="NZ_FNHB01000012.1"/>
</dbReference>
<sequence>MIKKILIANRGEIVSRIIKTCKIMGIETVVVYSDADQEASYIKAATESYYIGSPSPVKSYLNIPILLEVLKKSQADAVHPGYGFLSEKAEFAKAVHKAGAVWIGPDPAVLESIESKCYCRQLASELGLPVTPGTVTPIESVDEIYDIAQLHGGPLMLKLDKGGGGKGIQRIDTLGAPDEMQRLLDGLRRVGTMAFASGDVYIEKIIGKARHIEVQFLADAEQSVLCLGERDCSIQRRYQKIIEESPSPAVSEAQRQALFSYTKQLIRKMNYTGAGTIEYLCDCSGSFYFMEINARLQVEHPVTEFVTGIDIVEQQIRVAAGERLALRQKDVKCTGHAIECRIYAEDPVTFMPSPGLIRKLSLPDTVKNKQLRIDTAVSENSKIPPYYDPLFAKVIGWGKTRAAAIEQLKTGLRTIVVEGIKTTIPADLAILEHPDFVSGDFYTDFLQTHHHSKIS</sequence>
<dbReference type="Gene3D" id="3.30.470.20">
    <property type="entry name" value="ATP-grasp fold, B domain"/>
    <property type="match status" value="1"/>
</dbReference>
<dbReference type="PANTHER" id="PTHR18866:SF33">
    <property type="entry name" value="METHYLCROTONOYL-COA CARBOXYLASE SUBUNIT ALPHA, MITOCHONDRIAL-RELATED"/>
    <property type="match status" value="1"/>
</dbReference>
<evidence type="ECO:0000256" key="4">
    <source>
        <dbReference type="ARBA" id="ARBA00022840"/>
    </source>
</evidence>
<evidence type="ECO:0000313" key="10">
    <source>
        <dbReference type="Proteomes" id="UP000214880"/>
    </source>
</evidence>
<keyword evidence="2" id="KW-0436">Ligase</keyword>
<dbReference type="PANTHER" id="PTHR18866">
    <property type="entry name" value="CARBOXYLASE:PYRUVATE/ACETYL-COA/PROPIONYL-COA CARBOXYLASE"/>
    <property type="match status" value="1"/>
</dbReference>
<keyword evidence="3 6" id="KW-0547">Nucleotide-binding</keyword>
<feature type="domain" description="Biotin carboxylation" evidence="8">
    <location>
        <begin position="1"/>
        <end position="451"/>
    </location>
</feature>
<dbReference type="InterPro" id="IPR050856">
    <property type="entry name" value="Biotin_carboxylase_complex"/>
</dbReference>
<dbReference type="SUPFAM" id="SSF52440">
    <property type="entry name" value="PreATP-grasp domain"/>
    <property type="match status" value="1"/>
</dbReference>
<gene>
    <name evidence="9" type="ORF">SAMN04488502_11234</name>
</gene>
<organism evidence="9 10">
    <name type="scientific">Dendrosporobacter quercicolus</name>
    <dbReference type="NCBI Taxonomy" id="146817"/>
    <lineage>
        <taxon>Bacteria</taxon>
        <taxon>Bacillati</taxon>
        <taxon>Bacillota</taxon>
        <taxon>Negativicutes</taxon>
        <taxon>Selenomonadales</taxon>
        <taxon>Sporomusaceae</taxon>
        <taxon>Dendrosporobacter</taxon>
    </lineage>
</organism>
<protein>
    <recommendedName>
        <fullName evidence="1">biotin carboxylase</fullName>
        <ecNumber evidence="1">6.3.4.14</ecNumber>
    </recommendedName>
</protein>
<dbReference type="PROSITE" id="PS00867">
    <property type="entry name" value="CPSASE_2"/>
    <property type="match status" value="1"/>
</dbReference>
<dbReference type="Pfam" id="PF02785">
    <property type="entry name" value="Biotin_carb_C"/>
    <property type="match status" value="1"/>
</dbReference>
<dbReference type="InterPro" id="IPR011054">
    <property type="entry name" value="Rudment_hybrid_motif"/>
</dbReference>
<dbReference type="Proteomes" id="UP000214880">
    <property type="component" value="Unassembled WGS sequence"/>
</dbReference>
<dbReference type="GO" id="GO:0004075">
    <property type="term" value="F:biotin carboxylase activity"/>
    <property type="evidence" value="ECO:0007669"/>
    <property type="project" value="UniProtKB-EC"/>
</dbReference>